<dbReference type="AlphaFoldDB" id="A0A6L2JS12"/>
<proteinExistence type="predicted"/>
<sequence length="195" mass="21602">MMEENVHDLRKEMRETHESINNDLKGGEVVVWVVASGESGGGAVGRWQWCCMSVAVGCNGDDDNGDMEMVVRGEERVPVVGCRREGGGAWLVAPVGCGFNGGGVWRQWVVDLVDRDTRSHFGFAGKSRQKKVSDGDGGDGRRWPAGGRRRLPELWERDEGDADREVPINPTFHEQTNDEHTEKELKPIEANDQSI</sequence>
<accession>A0A6L2JS12</accession>
<feature type="compositionally biased region" description="Basic and acidic residues" evidence="1">
    <location>
        <begin position="131"/>
        <end position="142"/>
    </location>
</feature>
<feature type="compositionally biased region" description="Basic and acidic residues" evidence="1">
    <location>
        <begin position="175"/>
        <end position="189"/>
    </location>
</feature>
<protein>
    <submittedName>
        <fullName evidence="2">Uncharacterized protein</fullName>
    </submittedName>
</protein>
<dbReference type="EMBL" id="BKCJ010001045">
    <property type="protein sequence ID" value="GEU38384.1"/>
    <property type="molecule type" value="Genomic_DNA"/>
</dbReference>
<organism evidence="2">
    <name type="scientific">Tanacetum cinerariifolium</name>
    <name type="common">Dalmatian daisy</name>
    <name type="synonym">Chrysanthemum cinerariifolium</name>
    <dbReference type="NCBI Taxonomy" id="118510"/>
    <lineage>
        <taxon>Eukaryota</taxon>
        <taxon>Viridiplantae</taxon>
        <taxon>Streptophyta</taxon>
        <taxon>Embryophyta</taxon>
        <taxon>Tracheophyta</taxon>
        <taxon>Spermatophyta</taxon>
        <taxon>Magnoliopsida</taxon>
        <taxon>eudicotyledons</taxon>
        <taxon>Gunneridae</taxon>
        <taxon>Pentapetalae</taxon>
        <taxon>asterids</taxon>
        <taxon>campanulids</taxon>
        <taxon>Asterales</taxon>
        <taxon>Asteraceae</taxon>
        <taxon>Asteroideae</taxon>
        <taxon>Anthemideae</taxon>
        <taxon>Anthemidinae</taxon>
        <taxon>Tanacetum</taxon>
    </lineage>
</organism>
<comment type="caution">
    <text evidence="2">The sequence shown here is derived from an EMBL/GenBank/DDBJ whole genome shotgun (WGS) entry which is preliminary data.</text>
</comment>
<reference evidence="2" key="1">
    <citation type="journal article" date="2019" name="Sci. Rep.">
        <title>Draft genome of Tanacetum cinerariifolium, the natural source of mosquito coil.</title>
        <authorList>
            <person name="Yamashiro T."/>
            <person name="Shiraishi A."/>
            <person name="Satake H."/>
            <person name="Nakayama K."/>
        </authorList>
    </citation>
    <scope>NUCLEOTIDE SEQUENCE</scope>
</reference>
<name>A0A6L2JS12_TANCI</name>
<gene>
    <name evidence="2" type="ORF">Tci_010362</name>
</gene>
<feature type="region of interest" description="Disordered" evidence="1">
    <location>
        <begin position="124"/>
        <end position="195"/>
    </location>
</feature>
<evidence type="ECO:0000313" key="2">
    <source>
        <dbReference type="EMBL" id="GEU38384.1"/>
    </source>
</evidence>
<evidence type="ECO:0000256" key="1">
    <source>
        <dbReference type="SAM" id="MobiDB-lite"/>
    </source>
</evidence>